<dbReference type="InterPro" id="IPR025470">
    <property type="entry name" value="DUF4321"/>
</dbReference>
<evidence type="ECO:0000313" key="2">
    <source>
        <dbReference type="EMBL" id="MSS40418.1"/>
    </source>
</evidence>
<keyword evidence="1" id="KW-0812">Transmembrane</keyword>
<dbReference type="EMBL" id="VUMB01000015">
    <property type="protein sequence ID" value="MSS40418.1"/>
    <property type="molecule type" value="Genomic_DNA"/>
</dbReference>
<keyword evidence="1" id="KW-0472">Membrane</keyword>
<dbReference type="Proteomes" id="UP000462363">
    <property type="component" value="Unassembled WGS sequence"/>
</dbReference>
<name>A0A844F3D4_CLOSV</name>
<reference evidence="2 3" key="1">
    <citation type="submission" date="2019-08" db="EMBL/GenBank/DDBJ databases">
        <title>In-depth cultivation of the pig gut microbiome towards novel bacterial diversity and tailored functional studies.</title>
        <authorList>
            <person name="Wylensek D."/>
            <person name="Hitch T.C.A."/>
            <person name="Clavel T."/>
        </authorList>
    </citation>
    <scope>NUCLEOTIDE SEQUENCE [LARGE SCALE GENOMIC DNA]</scope>
    <source>
        <strain evidence="2 3">BL-389-WT-3D</strain>
    </source>
</reference>
<gene>
    <name evidence="2" type="ORF">FYJ37_08645</name>
</gene>
<evidence type="ECO:0000313" key="3">
    <source>
        <dbReference type="Proteomes" id="UP000462363"/>
    </source>
</evidence>
<dbReference type="GeneID" id="62697206"/>
<accession>A0A844F3D4</accession>
<dbReference type="Pfam" id="PF14209">
    <property type="entry name" value="DUF4321"/>
    <property type="match status" value="1"/>
</dbReference>
<feature type="transmembrane region" description="Helical" evidence="1">
    <location>
        <begin position="12"/>
        <end position="30"/>
    </location>
</feature>
<evidence type="ECO:0000256" key="1">
    <source>
        <dbReference type="SAM" id="Phobius"/>
    </source>
</evidence>
<proteinExistence type="predicted"/>
<comment type="caution">
    <text evidence="2">The sequence shown here is derived from an EMBL/GenBank/DDBJ whole genome shotgun (WGS) entry which is preliminary data.</text>
</comment>
<dbReference type="RefSeq" id="WP_004606072.1">
    <property type="nucleotide sequence ID" value="NZ_AP024846.1"/>
</dbReference>
<protein>
    <submittedName>
        <fullName evidence="2">DUF4321 domain-containing protein</fullName>
    </submittedName>
</protein>
<sequence>MKGTGSKNAWALFLLILTGIVLGGFIGMLAEGVPALSWLAYGQSFGLDEPIILNLGLLVVTFGLTIKITIASIIGVILSIIIYRFL</sequence>
<feature type="transmembrane region" description="Helical" evidence="1">
    <location>
        <begin position="50"/>
        <end position="83"/>
    </location>
</feature>
<dbReference type="AlphaFoldDB" id="A0A844F3D4"/>
<keyword evidence="1" id="KW-1133">Transmembrane helix</keyword>
<organism evidence="2 3">
    <name type="scientific">Clostridium scindens (strain JCM 10418 / VPI 12708)</name>
    <dbReference type="NCBI Taxonomy" id="29347"/>
    <lineage>
        <taxon>Bacteria</taxon>
        <taxon>Bacillati</taxon>
        <taxon>Bacillota</taxon>
        <taxon>Clostridia</taxon>
        <taxon>Lachnospirales</taxon>
        <taxon>Lachnospiraceae</taxon>
    </lineage>
</organism>